<evidence type="ECO:0000313" key="6">
    <source>
        <dbReference type="Proteomes" id="UP000190150"/>
    </source>
</evidence>
<keyword evidence="3" id="KW-0804">Transcription</keyword>
<reference evidence="6" key="1">
    <citation type="submission" date="2017-02" db="EMBL/GenBank/DDBJ databases">
        <authorList>
            <person name="Varghese N."/>
            <person name="Submissions S."/>
        </authorList>
    </citation>
    <scope>NUCLEOTIDE SEQUENCE [LARGE SCALE GENOMIC DNA]</scope>
    <source>
        <strain evidence="6">DSM 24091</strain>
    </source>
</reference>
<dbReference type="PANTHER" id="PTHR43280:SF28">
    <property type="entry name" value="HTH-TYPE TRANSCRIPTIONAL ACTIVATOR RHAS"/>
    <property type="match status" value="1"/>
</dbReference>
<dbReference type="SUPFAM" id="SSF46689">
    <property type="entry name" value="Homeodomain-like"/>
    <property type="match status" value="1"/>
</dbReference>
<dbReference type="EMBL" id="FUZF01000005">
    <property type="protein sequence ID" value="SKB64266.1"/>
    <property type="molecule type" value="Genomic_DNA"/>
</dbReference>
<dbReference type="InterPro" id="IPR009057">
    <property type="entry name" value="Homeodomain-like_sf"/>
</dbReference>
<dbReference type="STRING" id="1513896.SAMN05660841_01639"/>
<dbReference type="Gene3D" id="3.30.70.100">
    <property type="match status" value="1"/>
</dbReference>
<keyword evidence="2" id="KW-0238">DNA-binding</keyword>
<evidence type="ECO:0000313" key="5">
    <source>
        <dbReference type="EMBL" id="SKB64266.1"/>
    </source>
</evidence>
<dbReference type="PANTHER" id="PTHR43280">
    <property type="entry name" value="ARAC-FAMILY TRANSCRIPTIONAL REGULATOR"/>
    <property type="match status" value="1"/>
</dbReference>
<dbReference type="PROSITE" id="PS01124">
    <property type="entry name" value="HTH_ARAC_FAMILY_2"/>
    <property type="match status" value="1"/>
</dbReference>
<dbReference type="SMART" id="SM00342">
    <property type="entry name" value="HTH_ARAC"/>
    <property type="match status" value="1"/>
</dbReference>
<accession>A0A1T5CY44</accession>
<dbReference type="AlphaFoldDB" id="A0A1T5CY44"/>
<dbReference type="InterPro" id="IPR018060">
    <property type="entry name" value="HTH_AraC"/>
</dbReference>
<keyword evidence="1" id="KW-0805">Transcription regulation</keyword>
<gene>
    <name evidence="5" type="ORF">SAMN05660841_01639</name>
</gene>
<dbReference type="GO" id="GO:0043565">
    <property type="term" value="F:sequence-specific DNA binding"/>
    <property type="evidence" value="ECO:0007669"/>
    <property type="project" value="InterPro"/>
</dbReference>
<keyword evidence="6" id="KW-1185">Reference proteome</keyword>
<sequence length="185" mass="20955">MELAVKNMVCKRCVSAVEDILNRLEVPFSSVQLGTIQLTDPMEVDKVKQIGAELEKIGFELIDDPKDNLTKEVKTLLIELVNAEDAEAIKLSVYLSEKLGINYHTISSIFSQQEGTTIEKYHIQLKIEKAKELLSYNELSLKEIAYVLNYSSVAHLSKQFKEIAGVSATTFRNQKSIDRKYLDQL</sequence>
<dbReference type="Proteomes" id="UP000190150">
    <property type="component" value="Unassembled WGS sequence"/>
</dbReference>
<name>A0A1T5CY44_9SPHI</name>
<protein>
    <submittedName>
        <fullName evidence="5">Helix-turn-helix domain-containing protein</fullName>
    </submittedName>
</protein>
<dbReference type="Gene3D" id="1.10.10.60">
    <property type="entry name" value="Homeodomain-like"/>
    <property type="match status" value="1"/>
</dbReference>
<proteinExistence type="predicted"/>
<evidence type="ECO:0000256" key="1">
    <source>
        <dbReference type="ARBA" id="ARBA00023015"/>
    </source>
</evidence>
<dbReference type="PROSITE" id="PS00041">
    <property type="entry name" value="HTH_ARAC_FAMILY_1"/>
    <property type="match status" value="1"/>
</dbReference>
<dbReference type="RefSeq" id="WP_079642596.1">
    <property type="nucleotide sequence ID" value="NZ_FUZF01000005.1"/>
</dbReference>
<evidence type="ECO:0000259" key="4">
    <source>
        <dbReference type="PROSITE" id="PS01124"/>
    </source>
</evidence>
<dbReference type="Pfam" id="PF12833">
    <property type="entry name" value="HTH_18"/>
    <property type="match status" value="1"/>
</dbReference>
<evidence type="ECO:0000256" key="3">
    <source>
        <dbReference type="ARBA" id="ARBA00023163"/>
    </source>
</evidence>
<dbReference type="GO" id="GO:0003700">
    <property type="term" value="F:DNA-binding transcription factor activity"/>
    <property type="evidence" value="ECO:0007669"/>
    <property type="project" value="InterPro"/>
</dbReference>
<evidence type="ECO:0000256" key="2">
    <source>
        <dbReference type="ARBA" id="ARBA00023125"/>
    </source>
</evidence>
<feature type="domain" description="HTH araC/xylS-type" evidence="4">
    <location>
        <begin position="95"/>
        <end position="174"/>
    </location>
</feature>
<dbReference type="InterPro" id="IPR018062">
    <property type="entry name" value="HTH_AraC-typ_CS"/>
</dbReference>
<dbReference type="OrthoDB" id="952277at2"/>
<organism evidence="5 6">
    <name type="scientific">Sphingobacterium nematocida</name>
    <dbReference type="NCBI Taxonomy" id="1513896"/>
    <lineage>
        <taxon>Bacteria</taxon>
        <taxon>Pseudomonadati</taxon>
        <taxon>Bacteroidota</taxon>
        <taxon>Sphingobacteriia</taxon>
        <taxon>Sphingobacteriales</taxon>
        <taxon>Sphingobacteriaceae</taxon>
        <taxon>Sphingobacterium</taxon>
    </lineage>
</organism>